<evidence type="ECO:0000256" key="2">
    <source>
        <dbReference type="SAM" id="Phobius"/>
    </source>
</evidence>
<feature type="compositionally biased region" description="Pro residues" evidence="1">
    <location>
        <begin position="257"/>
        <end position="274"/>
    </location>
</feature>
<keyword evidence="2" id="KW-0472">Membrane</keyword>
<accession>A0A4S8M0D1</accession>
<name>A0A4S8M0D1_DENBC</name>
<sequence>MLSIRPVSRSENGTIHRPKTPGRGLQNENAIRLPPATVLNKGKNVMQTPFQPKSLKPQRLFKEESQAKGSERLAPKPFLDKTPFPNRIALQTNAQTPFGANLSVDTPDSFLRPSSTRKHIRVPRTSLKYETPMNTKNHWDLSDDDMSVPVIEEVPKLLLPEDDYDEVEYMAPNTLDLPYQPPFDFELPNYKDVGKRLLEMAWSGCVDDEFQPPELEPDIKDLDLGSWEGLTLPPLGRMTILSAKSVNPNPLPKLLQSPPPPANPLLPRNSPLPLPLQSRNPNPSLHDLFTLAPNLFLLLPVLLPVLFLVARAVSRLPVQGRRQLSLARLKQSRYVRNL</sequence>
<proteinExistence type="predicted"/>
<dbReference type="OrthoDB" id="3266915at2759"/>
<feature type="compositionally biased region" description="Basic and acidic residues" evidence="1">
    <location>
        <begin position="60"/>
        <end position="74"/>
    </location>
</feature>
<keyword evidence="4" id="KW-1185">Reference proteome</keyword>
<evidence type="ECO:0000313" key="3">
    <source>
        <dbReference type="EMBL" id="THU95487.1"/>
    </source>
</evidence>
<feature type="region of interest" description="Disordered" evidence="1">
    <location>
        <begin position="48"/>
        <end position="82"/>
    </location>
</feature>
<dbReference type="EMBL" id="ML179198">
    <property type="protein sequence ID" value="THU95487.1"/>
    <property type="molecule type" value="Genomic_DNA"/>
</dbReference>
<protein>
    <submittedName>
        <fullName evidence="3">Uncharacterized protein</fullName>
    </submittedName>
</protein>
<feature type="transmembrane region" description="Helical" evidence="2">
    <location>
        <begin position="288"/>
        <end position="313"/>
    </location>
</feature>
<gene>
    <name evidence="3" type="ORF">K435DRAFT_125676</name>
</gene>
<dbReference type="Proteomes" id="UP000297245">
    <property type="component" value="Unassembled WGS sequence"/>
</dbReference>
<dbReference type="AlphaFoldDB" id="A0A4S8M0D1"/>
<keyword evidence="2" id="KW-1133">Transmembrane helix</keyword>
<evidence type="ECO:0000256" key="1">
    <source>
        <dbReference type="SAM" id="MobiDB-lite"/>
    </source>
</evidence>
<organism evidence="3 4">
    <name type="scientific">Dendrothele bispora (strain CBS 962.96)</name>
    <dbReference type="NCBI Taxonomy" id="1314807"/>
    <lineage>
        <taxon>Eukaryota</taxon>
        <taxon>Fungi</taxon>
        <taxon>Dikarya</taxon>
        <taxon>Basidiomycota</taxon>
        <taxon>Agaricomycotina</taxon>
        <taxon>Agaricomycetes</taxon>
        <taxon>Agaricomycetidae</taxon>
        <taxon>Agaricales</taxon>
        <taxon>Agaricales incertae sedis</taxon>
        <taxon>Dendrothele</taxon>
    </lineage>
</organism>
<feature type="region of interest" description="Disordered" evidence="1">
    <location>
        <begin position="1"/>
        <end position="31"/>
    </location>
</feature>
<reference evidence="3 4" key="1">
    <citation type="journal article" date="2019" name="Nat. Ecol. Evol.">
        <title>Megaphylogeny resolves global patterns of mushroom evolution.</title>
        <authorList>
            <person name="Varga T."/>
            <person name="Krizsan K."/>
            <person name="Foldi C."/>
            <person name="Dima B."/>
            <person name="Sanchez-Garcia M."/>
            <person name="Sanchez-Ramirez S."/>
            <person name="Szollosi G.J."/>
            <person name="Szarkandi J.G."/>
            <person name="Papp V."/>
            <person name="Albert L."/>
            <person name="Andreopoulos W."/>
            <person name="Angelini C."/>
            <person name="Antonin V."/>
            <person name="Barry K.W."/>
            <person name="Bougher N.L."/>
            <person name="Buchanan P."/>
            <person name="Buyck B."/>
            <person name="Bense V."/>
            <person name="Catcheside P."/>
            <person name="Chovatia M."/>
            <person name="Cooper J."/>
            <person name="Damon W."/>
            <person name="Desjardin D."/>
            <person name="Finy P."/>
            <person name="Geml J."/>
            <person name="Haridas S."/>
            <person name="Hughes K."/>
            <person name="Justo A."/>
            <person name="Karasinski D."/>
            <person name="Kautmanova I."/>
            <person name="Kiss B."/>
            <person name="Kocsube S."/>
            <person name="Kotiranta H."/>
            <person name="LaButti K.M."/>
            <person name="Lechner B.E."/>
            <person name="Liimatainen K."/>
            <person name="Lipzen A."/>
            <person name="Lukacs Z."/>
            <person name="Mihaltcheva S."/>
            <person name="Morgado L.N."/>
            <person name="Niskanen T."/>
            <person name="Noordeloos M.E."/>
            <person name="Ohm R.A."/>
            <person name="Ortiz-Santana B."/>
            <person name="Ovrebo C."/>
            <person name="Racz N."/>
            <person name="Riley R."/>
            <person name="Savchenko A."/>
            <person name="Shiryaev A."/>
            <person name="Soop K."/>
            <person name="Spirin V."/>
            <person name="Szebenyi C."/>
            <person name="Tomsovsky M."/>
            <person name="Tulloss R.E."/>
            <person name="Uehling J."/>
            <person name="Grigoriev I.V."/>
            <person name="Vagvolgyi C."/>
            <person name="Papp T."/>
            <person name="Martin F.M."/>
            <person name="Miettinen O."/>
            <person name="Hibbett D.S."/>
            <person name="Nagy L.G."/>
        </authorList>
    </citation>
    <scope>NUCLEOTIDE SEQUENCE [LARGE SCALE GENOMIC DNA]</scope>
    <source>
        <strain evidence="3 4">CBS 962.96</strain>
    </source>
</reference>
<feature type="region of interest" description="Disordered" evidence="1">
    <location>
        <begin position="251"/>
        <end position="278"/>
    </location>
</feature>
<evidence type="ECO:0000313" key="4">
    <source>
        <dbReference type="Proteomes" id="UP000297245"/>
    </source>
</evidence>
<keyword evidence="2" id="KW-0812">Transmembrane</keyword>